<reference evidence="1" key="1">
    <citation type="submission" date="2014-09" db="EMBL/GenBank/DDBJ databases">
        <authorList>
            <person name="Magalhaes I.L.F."/>
            <person name="Oliveira U."/>
            <person name="Santos F.R."/>
            <person name="Vidigal T.H.D.A."/>
            <person name="Brescovit A.D."/>
            <person name="Santos A.J."/>
        </authorList>
    </citation>
    <scope>NUCLEOTIDE SEQUENCE</scope>
    <source>
        <tissue evidence="1">Shoot tissue taken approximately 20 cm above the soil surface</tissue>
    </source>
</reference>
<proteinExistence type="predicted"/>
<reference evidence="1" key="2">
    <citation type="journal article" date="2015" name="Data Brief">
        <title>Shoot transcriptome of the giant reed, Arundo donax.</title>
        <authorList>
            <person name="Barrero R.A."/>
            <person name="Guerrero F.D."/>
            <person name="Moolhuijzen P."/>
            <person name="Goolsby J.A."/>
            <person name="Tidwell J."/>
            <person name="Bellgard S.E."/>
            <person name="Bellgard M.I."/>
        </authorList>
    </citation>
    <scope>NUCLEOTIDE SEQUENCE</scope>
    <source>
        <tissue evidence="1">Shoot tissue taken approximately 20 cm above the soil surface</tissue>
    </source>
</reference>
<sequence length="42" mass="4624">MMKAIKLAIDTYKMQIKSKVPYPENAHGLKGVYISNGSVLAN</sequence>
<evidence type="ECO:0000313" key="1">
    <source>
        <dbReference type="EMBL" id="JAD62110.1"/>
    </source>
</evidence>
<accession>A0A0A9BLP5</accession>
<dbReference type="AlphaFoldDB" id="A0A0A9BLP5"/>
<name>A0A0A9BLP5_ARUDO</name>
<organism evidence="1">
    <name type="scientific">Arundo donax</name>
    <name type="common">Giant reed</name>
    <name type="synonym">Donax arundinaceus</name>
    <dbReference type="NCBI Taxonomy" id="35708"/>
    <lineage>
        <taxon>Eukaryota</taxon>
        <taxon>Viridiplantae</taxon>
        <taxon>Streptophyta</taxon>
        <taxon>Embryophyta</taxon>
        <taxon>Tracheophyta</taxon>
        <taxon>Spermatophyta</taxon>
        <taxon>Magnoliopsida</taxon>
        <taxon>Liliopsida</taxon>
        <taxon>Poales</taxon>
        <taxon>Poaceae</taxon>
        <taxon>PACMAD clade</taxon>
        <taxon>Arundinoideae</taxon>
        <taxon>Arundineae</taxon>
        <taxon>Arundo</taxon>
    </lineage>
</organism>
<dbReference type="EMBL" id="GBRH01235785">
    <property type="protein sequence ID" value="JAD62110.1"/>
    <property type="molecule type" value="Transcribed_RNA"/>
</dbReference>
<protein>
    <submittedName>
        <fullName evidence="1">Uncharacterized protein</fullName>
    </submittedName>
</protein>